<reference evidence="1 2" key="1">
    <citation type="journal article" date="2024" name="bioRxiv">
        <title>Comparative genomics of Cryptococcus and Kwoniella reveals pathogenesis evolution and contrasting karyotype dynamics via intercentromeric recombination or chromosome fusion.</title>
        <authorList>
            <person name="Coelho M.A."/>
            <person name="David-Palma M."/>
            <person name="Shea T."/>
            <person name="Bowers K."/>
            <person name="McGinley-Smith S."/>
            <person name="Mohammad A.W."/>
            <person name="Gnirke A."/>
            <person name="Yurkov A.M."/>
            <person name="Nowrousian M."/>
            <person name="Sun S."/>
            <person name="Cuomo C.A."/>
            <person name="Heitman J."/>
        </authorList>
    </citation>
    <scope>NUCLEOTIDE SEQUENCE [LARGE SCALE GENOMIC DNA]</scope>
    <source>
        <strain evidence="1 2">CBS 13917</strain>
    </source>
</reference>
<dbReference type="RefSeq" id="XP_066802073.1">
    <property type="nucleotide sequence ID" value="XM_066947659.1"/>
</dbReference>
<dbReference type="KEGG" id="kne:92181819"/>
<evidence type="ECO:0000313" key="2">
    <source>
        <dbReference type="Proteomes" id="UP001388673"/>
    </source>
</evidence>
<proteinExistence type="predicted"/>
<gene>
    <name evidence="1" type="ORF">IAR55_004561</name>
</gene>
<comment type="caution">
    <text evidence="1">The sequence shown here is derived from an EMBL/GenBank/DDBJ whole genome shotgun (WGS) entry which is preliminary data.</text>
</comment>
<dbReference type="Proteomes" id="UP001388673">
    <property type="component" value="Unassembled WGS sequence"/>
</dbReference>
<dbReference type="SUPFAM" id="SSF52540">
    <property type="entry name" value="P-loop containing nucleoside triphosphate hydrolases"/>
    <property type="match status" value="1"/>
</dbReference>
<organism evidence="1 2">
    <name type="scientific">Kwoniella newhampshirensis</name>
    <dbReference type="NCBI Taxonomy" id="1651941"/>
    <lineage>
        <taxon>Eukaryota</taxon>
        <taxon>Fungi</taxon>
        <taxon>Dikarya</taxon>
        <taxon>Basidiomycota</taxon>
        <taxon>Agaricomycotina</taxon>
        <taxon>Tremellomycetes</taxon>
        <taxon>Tremellales</taxon>
        <taxon>Cryptococcaceae</taxon>
        <taxon>Kwoniella</taxon>
    </lineage>
</organism>
<dbReference type="GeneID" id="92181819"/>
<name>A0AAW0YXW5_9TREE</name>
<dbReference type="EMBL" id="JBCAWK010000008">
    <property type="protein sequence ID" value="KAK8850642.1"/>
    <property type="molecule type" value="Genomic_DNA"/>
</dbReference>
<evidence type="ECO:0000313" key="1">
    <source>
        <dbReference type="EMBL" id="KAK8850642.1"/>
    </source>
</evidence>
<accession>A0AAW0YXW5</accession>
<dbReference type="AlphaFoldDB" id="A0AAW0YXW5"/>
<protein>
    <submittedName>
        <fullName evidence="1">Uncharacterized protein</fullName>
    </submittedName>
</protein>
<dbReference type="InterPro" id="IPR027417">
    <property type="entry name" value="P-loop_NTPase"/>
</dbReference>
<sequence length="87" mass="9696">MYDTFDNTYQATIERFVYNCGILTEHPSRTHRMTPEDLDKRAKELGVMSIETSAKAGYNVKTLFKKIAMSLPGGSSEEVPQASGCQC</sequence>
<dbReference type="Gene3D" id="3.40.50.300">
    <property type="entry name" value="P-loop containing nucleotide triphosphate hydrolases"/>
    <property type="match status" value="1"/>
</dbReference>
<keyword evidence="2" id="KW-1185">Reference proteome</keyword>